<dbReference type="OrthoDB" id="9784123at2"/>
<dbReference type="InterPro" id="IPR006016">
    <property type="entry name" value="UspA"/>
</dbReference>
<dbReference type="PRINTS" id="PR01438">
    <property type="entry name" value="UNVRSLSTRESS"/>
</dbReference>
<dbReference type="InterPro" id="IPR014729">
    <property type="entry name" value="Rossmann-like_a/b/a_fold"/>
</dbReference>
<feature type="domain" description="UspA" evidence="2">
    <location>
        <begin position="3"/>
        <end position="135"/>
    </location>
</feature>
<dbReference type="Gene3D" id="3.40.50.620">
    <property type="entry name" value="HUPs"/>
    <property type="match status" value="2"/>
</dbReference>
<dbReference type="Pfam" id="PF00582">
    <property type="entry name" value="Usp"/>
    <property type="match status" value="2"/>
</dbReference>
<evidence type="ECO:0000259" key="2">
    <source>
        <dbReference type="Pfam" id="PF00582"/>
    </source>
</evidence>
<dbReference type="PANTHER" id="PTHR46553">
    <property type="entry name" value="ADENINE NUCLEOTIDE ALPHA HYDROLASES-LIKE SUPERFAMILY PROTEIN"/>
    <property type="match status" value="1"/>
</dbReference>
<keyword evidence="4" id="KW-1185">Reference proteome</keyword>
<organism evidence="3 4">
    <name type="scientific">Actinocorallia herbida</name>
    <dbReference type="NCBI Taxonomy" id="58109"/>
    <lineage>
        <taxon>Bacteria</taxon>
        <taxon>Bacillati</taxon>
        <taxon>Actinomycetota</taxon>
        <taxon>Actinomycetes</taxon>
        <taxon>Streptosporangiales</taxon>
        <taxon>Thermomonosporaceae</taxon>
        <taxon>Actinocorallia</taxon>
    </lineage>
</organism>
<accession>A0A3N1D4U4</accession>
<dbReference type="InterPro" id="IPR006015">
    <property type="entry name" value="Universal_stress_UspA"/>
</dbReference>
<evidence type="ECO:0000313" key="3">
    <source>
        <dbReference type="EMBL" id="ROO88489.1"/>
    </source>
</evidence>
<dbReference type="AlphaFoldDB" id="A0A3N1D4U4"/>
<gene>
    <name evidence="3" type="ORF">EDD29_6158</name>
</gene>
<evidence type="ECO:0000313" key="4">
    <source>
        <dbReference type="Proteomes" id="UP000272400"/>
    </source>
</evidence>
<comment type="similarity">
    <text evidence="1">Belongs to the universal stress protein A family.</text>
</comment>
<reference evidence="3 4" key="1">
    <citation type="submission" date="2018-11" db="EMBL/GenBank/DDBJ databases">
        <title>Sequencing the genomes of 1000 actinobacteria strains.</title>
        <authorList>
            <person name="Klenk H.-P."/>
        </authorList>
    </citation>
    <scope>NUCLEOTIDE SEQUENCE [LARGE SCALE GENOMIC DNA]</scope>
    <source>
        <strain evidence="3 4">DSM 44254</strain>
    </source>
</reference>
<dbReference type="SUPFAM" id="SSF52402">
    <property type="entry name" value="Adenine nucleotide alpha hydrolases-like"/>
    <property type="match status" value="2"/>
</dbReference>
<proteinExistence type="inferred from homology"/>
<dbReference type="Proteomes" id="UP000272400">
    <property type="component" value="Unassembled WGS sequence"/>
</dbReference>
<evidence type="ECO:0000256" key="1">
    <source>
        <dbReference type="ARBA" id="ARBA00008791"/>
    </source>
</evidence>
<feature type="domain" description="UspA" evidence="2">
    <location>
        <begin position="142"/>
        <end position="269"/>
    </location>
</feature>
<dbReference type="PANTHER" id="PTHR46553:SF3">
    <property type="entry name" value="ADENINE NUCLEOTIDE ALPHA HYDROLASES-LIKE SUPERFAMILY PROTEIN"/>
    <property type="match status" value="1"/>
</dbReference>
<sequence length="274" mass="28967">MSEIVVGYDGSESSERAIRWAARAAALRGTDLVVCHAWHWAYADPMHAASYETVRRFADLELGKGVLIAETTSPRVKVRKALLRGPAAATLLHEATDAAMLVVGARGAGGFPDLASGSVARQVAGYALCPVVVVREPAADGPVVVGVDLSRAGGAALALAFEESALRRRELIAVHAAEPPADGDLEEFRREAGARLQREISAWRTKHPTADVTVRLVHAPPREVLLEAAQGASLLIVGDRGDTAHPNMRLGAVSGAVLDLAPCNVAVTRPYRDE</sequence>
<dbReference type="EMBL" id="RJKE01000001">
    <property type="protein sequence ID" value="ROO88489.1"/>
    <property type="molecule type" value="Genomic_DNA"/>
</dbReference>
<dbReference type="RefSeq" id="WP_123667724.1">
    <property type="nucleotide sequence ID" value="NZ_RJKE01000001.1"/>
</dbReference>
<protein>
    <submittedName>
        <fullName evidence="3">Nucleotide-binding universal stress UspA family protein</fullName>
    </submittedName>
</protein>
<comment type="caution">
    <text evidence="3">The sequence shown here is derived from an EMBL/GenBank/DDBJ whole genome shotgun (WGS) entry which is preliminary data.</text>
</comment>
<name>A0A3N1D4U4_9ACTN</name>